<dbReference type="SMART" id="SM00320">
    <property type="entry name" value="WD40"/>
    <property type="match status" value="5"/>
</dbReference>
<dbReference type="SUPFAM" id="SSF50998">
    <property type="entry name" value="Quinoprotein alcohol dehydrogenase-like"/>
    <property type="match status" value="1"/>
</dbReference>
<accession>A0A813S9E3</accession>
<dbReference type="EMBL" id="CAJNOG010000027">
    <property type="protein sequence ID" value="CAF0793054.1"/>
    <property type="molecule type" value="Genomic_DNA"/>
</dbReference>
<keyword evidence="3" id="KW-0966">Cell projection</keyword>
<comment type="subcellular location">
    <subcellularLocation>
        <location evidence="1">Cell projection</location>
        <location evidence="1">Cilium</location>
    </subcellularLocation>
</comment>
<sequence length="805" mass="90290">MRLKFTFPSTLQHTDRVDCVGWMSADDLYSVGEDHIIYKYNIIQNETIKIAELAQDIYALDMHWLPKGASVSSGGQGSSTISGGKRIIGSDLFVLTTSDGKFCFINKTGRIEKSVEAHRGAAICVRWSPDGSQFATGYFPCIVFYFSSHEIQFSGGEDGQVRIWARSGMLRSNLVQLATPIFCVCWSADNDAVLYCAGKHLVIKPLSPNLKQNSWKAHDQIILKCDWNTVNNLIISAGEDCRYKVWDAVGRPLFASHTFDYPITSLAWAPDGSNFAVGSYNTIRLCDSAGWCHSVEKPKDGSIFGLSWSNDSTQLACGCGTGRVGIGHIIERRIDWRHLEFVLTDSKVITVSNCETELKDKIELKDRLVKMSVGFGYLIVLTSNQGLIYNCKQLGHPALFDLRDMSMSLVVQAEKYFLLSDGINISIYSYEGRLVSTPKLISSKSDSININTVSISPDTIAVRDATDTKSIMFYDISGKPIGDGKLVSHAHEINHLALDQMGSANERKLAFADKFQDLFLMHVRVTGQTQRLNHQRIRKLCTNIGSFRWNDQNGMLAGMADGKLNVWLYPNVVFIDQSLVDKTTYRIETNDFGKNPSISDFLSCQITIRKSTGALIQCAIPIYYELCLALLDANRAEEALQLCQYISDNSIYALIAVISLHNRDFDSAENAFAQLSNTEMVFCLQNLRSISSKEEREAELALLAGGNLHEAEGYYLQGNKPLHAIMLHLNEHNWDRAIDLTQRHSQYLDIVVGYRQKYLKNYGGGKKETNQKYIQAMKTVDIDWNRIDAKLRKELGEDSVLRILE</sequence>
<dbReference type="PROSITE" id="PS50082">
    <property type="entry name" value="WD_REPEATS_2"/>
    <property type="match status" value="1"/>
</dbReference>
<evidence type="ECO:0008006" key="10">
    <source>
        <dbReference type="Google" id="ProtNLM"/>
    </source>
</evidence>
<dbReference type="InterPro" id="IPR015943">
    <property type="entry name" value="WD40/YVTN_repeat-like_dom_sf"/>
</dbReference>
<comment type="caution">
    <text evidence="7">The sequence shown here is derived from an EMBL/GenBank/DDBJ whole genome shotgun (WGS) entry which is preliminary data.</text>
</comment>
<evidence type="ECO:0000256" key="2">
    <source>
        <dbReference type="ARBA" id="ARBA00023069"/>
    </source>
</evidence>
<dbReference type="PANTHER" id="PTHR24098:SF0">
    <property type="entry name" value="OUTER SEGMENT 5"/>
    <property type="match status" value="1"/>
</dbReference>
<protein>
    <recommendedName>
        <fullName evidence="10">Intraflagellar transport protein 80-like protein</fullName>
    </recommendedName>
</protein>
<evidence type="ECO:0000313" key="9">
    <source>
        <dbReference type="Proteomes" id="UP000663845"/>
    </source>
</evidence>
<dbReference type="Pfam" id="PF23387">
    <property type="entry name" value="TPR_IFT80_172"/>
    <property type="match status" value="1"/>
</dbReference>
<dbReference type="SUPFAM" id="SSF50978">
    <property type="entry name" value="WD40 repeat-like"/>
    <property type="match status" value="1"/>
</dbReference>
<dbReference type="GO" id="GO:0005929">
    <property type="term" value="C:cilium"/>
    <property type="evidence" value="ECO:0007669"/>
    <property type="project" value="UniProtKB-SubCell"/>
</dbReference>
<evidence type="ECO:0000313" key="7">
    <source>
        <dbReference type="EMBL" id="CAF0793054.1"/>
    </source>
</evidence>
<feature type="repeat" description="WD" evidence="4">
    <location>
        <begin position="215"/>
        <end position="247"/>
    </location>
</feature>
<dbReference type="InterPro" id="IPR056157">
    <property type="entry name" value="TPR_IFT80_172_dom"/>
</dbReference>
<name>A0A813S9E3_9BILA</name>
<dbReference type="EMBL" id="CAJOAZ010001221">
    <property type="protein sequence ID" value="CAF3783922.1"/>
    <property type="molecule type" value="Genomic_DNA"/>
</dbReference>
<keyword evidence="4" id="KW-0853">WD repeat</keyword>
<keyword evidence="2" id="KW-0969">Cilium</keyword>
<feature type="domain" description="IFT80/172/WDR35 TPR" evidence="6">
    <location>
        <begin position="652"/>
        <end position="796"/>
    </location>
</feature>
<dbReference type="Gene3D" id="2.130.10.10">
    <property type="entry name" value="YVTN repeat-like/Quinoprotein amine dehydrogenase"/>
    <property type="match status" value="2"/>
</dbReference>
<proteinExistence type="predicted"/>
<dbReference type="AlphaFoldDB" id="A0A813S9E3"/>
<dbReference type="InterPro" id="IPR001680">
    <property type="entry name" value="WD40_rpt"/>
</dbReference>
<evidence type="ECO:0000259" key="5">
    <source>
        <dbReference type="Pfam" id="PF23335"/>
    </source>
</evidence>
<dbReference type="InterPro" id="IPR011047">
    <property type="entry name" value="Quinoprotein_ADH-like_sf"/>
</dbReference>
<dbReference type="Pfam" id="PF23335">
    <property type="entry name" value="Beta-prop_IFT80_2nd"/>
    <property type="match status" value="1"/>
</dbReference>
<dbReference type="PANTHER" id="PTHR24098">
    <property type="entry name" value="OUTER SEGMENT 5"/>
    <property type="match status" value="1"/>
</dbReference>
<reference evidence="7" key="1">
    <citation type="submission" date="2021-02" db="EMBL/GenBank/DDBJ databases">
        <authorList>
            <person name="Nowell W R."/>
        </authorList>
    </citation>
    <scope>NUCLEOTIDE SEQUENCE</scope>
</reference>
<evidence type="ECO:0000256" key="1">
    <source>
        <dbReference type="ARBA" id="ARBA00004138"/>
    </source>
</evidence>
<evidence type="ECO:0000256" key="4">
    <source>
        <dbReference type="PROSITE-ProRule" id="PRU00221"/>
    </source>
</evidence>
<evidence type="ECO:0000256" key="3">
    <source>
        <dbReference type="ARBA" id="ARBA00023273"/>
    </source>
</evidence>
<dbReference type="Proteomes" id="UP000663845">
    <property type="component" value="Unassembled WGS sequence"/>
</dbReference>
<organism evidence="7 9">
    <name type="scientific">Adineta steineri</name>
    <dbReference type="NCBI Taxonomy" id="433720"/>
    <lineage>
        <taxon>Eukaryota</taxon>
        <taxon>Metazoa</taxon>
        <taxon>Spiralia</taxon>
        <taxon>Gnathifera</taxon>
        <taxon>Rotifera</taxon>
        <taxon>Eurotatoria</taxon>
        <taxon>Bdelloidea</taxon>
        <taxon>Adinetida</taxon>
        <taxon>Adinetidae</taxon>
        <taxon>Adineta</taxon>
    </lineage>
</organism>
<dbReference type="Proteomes" id="UP000663844">
    <property type="component" value="Unassembled WGS sequence"/>
</dbReference>
<dbReference type="Pfam" id="PF00400">
    <property type="entry name" value="WD40"/>
    <property type="match status" value="3"/>
</dbReference>
<evidence type="ECO:0000313" key="8">
    <source>
        <dbReference type="EMBL" id="CAF3783922.1"/>
    </source>
</evidence>
<dbReference type="GO" id="GO:0060271">
    <property type="term" value="P:cilium assembly"/>
    <property type="evidence" value="ECO:0007669"/>
    <property type="project" value="TreeGrafter"/>
</dbReference>
<gene>
    <name evidence="7" type="ORF">JYZ213_LOCUS4838</name>
    <name evidence="8" type="ORF">OXD698_LOCUS17294</name>
</gene>
<dbReference type="InterPro" id="IPR036322">
    <property type="entry name" value="WD40_repeat_dom_sf"/>
</dbReference>
<dbReference type="GO" id="GO:0030992">
    <property type="term" value="C:intraciliary transport particle B"/>
    <property type="evidence" value="ECO:0007669"/>
    <property type="project" value="TreeGrafter"/>
</dbReference>
<dbReference type="Gene3D" id="1.25.40.470">
    <property type="match status" value="1"/>
</dbReference>
<feature type="domain" description="IFT80 second beta-propeller" evidence="5">
    <location>
        <begin position="331"/>
        <end position="623"/>
    </location>
</feature>
<dbReference type="InterPro" id="IPR056456">
    <property type="entry name" value="Beta-prop_IFT80_2nd"/>
</dbReference>
<evidence type="ECO:0000259" key="6">
    <source>
        <dbReference type="Pfam" id="PF23387"/>
    </source>
</evidence>